<feature type="compositionally biased region" description="Basic and acidic residues" evidence="1">
    <location>
        <begin position="103"/>
        <end position="116"/>
    </location>
</feature>
<comment type="caution">
    <text evidence="2">The sequence shown here is derived from an EMBL/GenBank/DDBJ whole genome shotgun (WGS) entry which is preliminary data.</text>
</comment>
<reference evidence="2" key="1">
    <citation type="submission" date="2022-12" db="EMBL/GenBank/DDBJ databases">
        <authorList>
            <person name="Petersen C."/>
        </authorList>
    </citation>
    <scope>NUCLEOTIDE SEQUENCE</scope>
    <source>
        <strain evidence="2">IBT 15544</strain>
    </source>
</reference>
<evidence type="ECO:0000313" key="2">
    <source>
        <dbReference type="EMBL" id="KAJ5212464.1"/>
    </source>
</evidence>
<feature type="region of interest" description="Disordered" evidence="1">
    <location>
        <begin position="97"/>
        <end position="148"/>
    </location>
</feature>
<evidence type="ECO:0000256" key="1">
    <source>
        <dbReference type="SAM" id="MobiDB-lite"/>
    </source>
</evidence>
<dbReference type="AlphaFoldDB" id="A0A9W9T7S1"/>
<keyword evidence="3" id="KW-1185">Reference proteome</keyword>
<dbReference type="EMBL" id="JAPQKR010000008">
    <property type="protein sequence ID" value="KAJ5212464.1"/>
    <property type="molecule type" value="Genomic_DNA"/>
</dbReference>
<dbReference type="OrthoDB" id="3001700at2759"/>
<name>A0A9W9T7S1_9EURO</name>
<reference evidence="2" key="2">
    <citation type="journal article" date="2023" name="IMA Fungus">
        <title>Comparative genomic study of the Penicillium genus elucidates a diverse pangenome and 15 lateral gene transfer events.</title>
        <authorList>
            <person name="Petersen C."/>
            <person name="Sorensen T."/>
            <person name="Nielsen M.R."/>
            <person name="Sondergaard T.E."/>
            <person name="Sorensen J.L."/>
            <person name="Fitzpatrick D.A."/>
            <person name="Frisvad J.C."/>
            <person name="Nielsen K.L."/>
        </authorList>
    </citation>
    <scope>NUCLEOTIDE SEQUENCE</scope>
    <source>
        <strain evidence="2">IBT 15544</strain>
    </source>
</reference>
<sequence length="166" mass="17903">MTTAVDVIGIEHFSSASASFIDPRLNIANIGIMATPNNPKNEPTCNEQSQKKQTYSEWTKEIYNDQYEKWMPWVEDQYLKWFGKGDNKSSYATKVGQFGSKEGINRAERNGKDKSGSKAGPAASYLDAGKERASNVGSGLAKGAESAQNVAAGSLNSVKGFLPGGK</sequence>
<proteinExistence type="predicted"/>
<gene>
    <name evidence="2" type="ORF">N7498_004110</name>
</gene>
<protein>
    <submittedName>
        <fullName evidence="2">Uncharacterized protein</fullName>
    </submittedName>
</protein>
<dbReference type="RefSeq" id="XP_058310634.1">
    <property type="nucleotide sequence ID" value="XM_058451172.1"/>
</dbReference>
<dbReference type="Proteomes" id="UP001150904">
    <property type="component" value="Unassembled WGS sequence"/>
</dbReference>
<accession>A0A9W9T7S1</accession>
<organism evidence="2 3">
    <name type="scientific">Penicillium cinerascens</name>
    <dbReference type="NCBI Taxonomy" id="70096"/>
    <lineage>
        <taxon>Eukaryota</taxon>
        <taxon>Fungi</taxon>
        <taxon>Dikarya</taxon>
        <taxon>Ascomycota</taxon>
        <taxon>Pezizomycotina</taxon>
        <taxon>Eurotiomycetes</taxon>
        <taxon>Eurotiomycetidae</taxon>
        <taxon>Eurotiales</taxon>
        <taxon>Aspergillaceae</taxon>
        <taxon>Penicillium</taxon>
    </lineage>
</organism>
<dbReference type="GeneID" id="83178473"/>
<evidence type="ECO:0000313" key="3">
    <source>
        <dbReference type="Proteomes" id="UP001150904"/>
    </source>
</evidence>